<dbReference type="InterPro" id="IPR033132">
    <property type="entry name" value="GH_1_N_CS"/>
</dbReference>
<evidence type="ECO:0000256" key="3">
    <source>
        <dbReference type="ARBA" id="ARBA00023295"/>
    </source>
</evidence>
<feature type="region of interest" description="Disordered" evidence="5">
    <location>
        <begin position="54"/>
        <end position="74"/>
    </location>
</feature>
<proteinExistence type="inferred from homology"/>
<dbReference type="PANTHER" id="PTHR10353:SF36">
    <property type="entry name" value="LP05116P"/>
    <property type="match status" value="1"/>
</dbReference>
<keyword evidence="7" id="KW-1185">Reference proteome</keyword>
<dbReference type="Gene3D" id="3.20.20.80">
    <property type="entry name" value="Glycosidases"/>
    <property type="match status" value="2"/>
</dbReference>
<organism evidence="6 7">
    <name type="scientific">Dioscorea zingiberensis</name>
    <dbReference type="NCBI Taxonomy" id="325984"/>
    <lineage>
        <taxon>Eukaryota</taxon>
        <taxon>Viridiplantae</taxon>
        <taxon>Streptophyta</taxon>
        <taxon>Embryophyta</taxon>
        <taxon>Tracheophyta</taxon>
        <taxon>Spermatophyta</taxon>
        <taxon>Magnoliopsida</taxon>
        <taxon>Liliopsida</taxon>
        <taxon>Dioscoreales</taxon>
        <taxon>Dioscoreaceae</taxon>
        <taxon>Dioscorea</taxon>
    </lineage>
</organism>
<dbReference type="OrthoDB" id="784637at2759"/>
<keyword evidence="3" id="KW-0326">Glycosidase</keyword>
<dbReference type="InterPro" id="IPR017853">
    <property type="entry name" value="GH"/>
</dbReference>
<dbReference type="Proteomes" id="UP001085076">
    <property type="component" value="Miscellaneous, Linkage group lg03"/>
</dbReference>
<evidence type="ECO:0008006" key="8">
    <source>
        <dbReference type="Google" id="ProtNLM"/>
    </source>
</evidence>
<evidence type="ECO:0000313" key="7">
    <source>
        <dbReference type="Proteomes" id="UP001085076"/>
    </source>
</evidence>
<dbReference type="GO" id="GO:0005975">
    <property type="term" value="P:carbohydrate metabolic process"/>
    <property type="evidence" value="ECO:0007669"/>
    <property type="project" value="InterPro"/>
</dbReference>
<accession>A0A9D5CPA9</accession>
<keyword evidence="2" id="KW-0378">Hydrolase</keyword>
<dbReference type="SUPFAM" id="SSF51445">
    <property type="entry name" value="(Trans)glycosidases"/>
    <property type="match status" value="2"/>
</dbReference>
<sequence>MSLVSLSVSNIPSSKSFTSPYLGNPCLILPSVKASKLPLKISTKTTSFPIACQRDTTTHATTKENVEPSPVQPDLGRHSFPPGFTFGAASAAYQVEGAWNQGGREPSVWDTFCRNYPASNGYSDIGIWSNGSWLYVYPEGIKKVLLRIKERYGNPPVYVTENGYGDLIPKAGMTKEEAINDLARMKYYELHLAEVQNAIK</sequence>
<dbReference type="GO" id="GO:0008422">
    <property type="term" value="F:beta-glucosidase activity"/>
    <property type="evidence" value="ECO:0007669"/>
    <property type="project" value="UniProtKB-ARBA"/>
</dbReference>
<dbReference type="PANTHER" id="PTHR10353">
    <property type="entry name" value="GLYCOSYL HYDROLASE"/>
    <property type="match status" value="1"/>
</dbReference>
<evidence type="ECO:0000256" key="4">
    <source>
        <dbReference type="RuleBase" id="RU003690"/>
    </source>
</evidence>
<comment type="similarity">
    <text evidence="1 4">Belongs to the glycosyl hydrolase 1 family.</text>
</comment>
<reference evidence="6" key="2">
    <citation type="journal article" date="2022" name="Hortic Res">
        <title>The genome of Dioscorea zingiberensis sheds light on the biosynthesis, origin and evolution of the medicinally important diosgenin saponins.</title>
        <authorList>
            <person name="Li Y."/>
            <person name="Tan C."/>
            <person name="Li Z."/>
            <person name="Guo J."/>
            <person name="Li S."/>
            <person name="Chen X."/>
            <person name="Wang C."/>
            <person name="Dai X."/>
            <person name="Yang H."/>
            <person name="Song W."/>
            <person name="Hou L."/>
            <person name="Xu J."/>
            <person name="Tong Z."/>
            <person name="Xu A."/>
            <person name="Yuan X."/>
            <person name="Wang W."/>
            <person name="Yang Q."/>
            <person name="Chen L."/>
            <person name="Sun Z."/>
            <person name="Wang K."/>
            <person name="Pan B."/>
            <person name="Chen J."/>
            <person name="Bao Y."/>
            <person name="Liu F."/>
            <person name="Qi X."/>
            <person name="Gang D.R."/>
            <person name="Wen J."/>
            <person name="Li J."/>
        </authorList>
    </citation>
    <scope>NUCLEOTIDE SEQUENCE</scope>
    <source>
        <strain evidence="6">Dzin_1.0</strain>
    </source>
</reference>
<name>A0A9D5CPA9_9LILI</name>
<dbReference type="EMBL" id="JAGGNH010000003">
    <property type="protein sequence ID" value="KAJ0976991.1"/>
    <property type="molecule type" value="Genomic_DNA"/>
</dbReference>
<evidence type="ECO:0000256" key="1">
    <source>
        <dbReference type="ARBA" id="ARBA00010838"/>
    </source>
</evidence>
<evidence type="ECO:0000256" key="2">
    <source>
        <dbReference type="ARBA" id="ARBA00022801"/>
    </source>
</evidence>
<dbReference type="InterPro" id="IPR001360">
    <property type="entry name" value="Glyco_hydro_1"/>
</dbReference>
<reference evidence="6" key="1">
    <citation type="submission" date="2021-03" db="EMBL/GenBank/DDBJ databases">
        <authorList>
            <person name="Li Z."/>
            <person name="Yang C."/>
        </authorList>
    </citation>
    <scope>NUCLEOTIDE SEQUENCE</scope>
    <source>
        <strain evidence="6">Dzin_1.0</strain>
        <tissue evidence="6">Leaf</tissue>
    </source>
</reference>
<dbReference type="Pfam" id="PF00232">
    <property type="entry name" value="Glyco_hydro_1"/>
    <property type="match status" value="2"/>
</dbReference>
<evidence type="ECO:0000256" key="5">
    <source>
        <dbReference type="SAM" id="MobiDB-lite"/>
    </source>
</evidence>
<dbReference type="AlphaFoldDB" id="A0A9D5CPA9"/>
<evidence type="ECO:0000313" key="6">
    <source>
        <dbReference type="EMBL" id="KAJ0976991.1"/>
    </source>
</evidence>
<protein>
    <recommendedName>
        <fullName evidence="8">Beta-glucosidase</fullName>
    </recommendedName>
</protein>
<gene>
    <name evidence="6" type="ORF">J5N97_012465</name>
</gene>
<comment type="caution">
    <text evidence="6">The sequence shown here is derived from an EMBL/GenBank/DDBJ whole genome shotgun (WGS) entry which is preliminary data.</text>
</comment>
<dbReference type="PROSITE" id="PS00653">
    <property type="entry name" value="GLYCOSYL_HYDROL_F1_2"/>
    <property type="match status" value="1"/>
</dbReference>